<reference evidence="2 3" key="1">
    <citation type="submission" date="2016-10" db="EMBL/GenBank/DDBJ databases">
        <authorList>
            <person name="Varghese N."/>
            <person name="Submissions S."/>
        </authorList>
    </citation>
    <scope>NUCLEOTIDE SEQUENCE [LARGE SCALE GENOMIC DNA]</scope>
    <source>
        <strain evidence="2 3">PL 12/M</strain>
    </source>
</reference>
<dbReference type="RefSeq" id="WP_091709338.1">
    <property type="nucleotide sequence ID" value="NZ_FNCA01000003.1"/>
</dbReference>
<keyword evidence="3" id="KW-1185">Reference proteome</keyword>
<dbReference type="Gene3D" id="2.10.260.10">
    <property type="match status" value="1"/>
</dbReference>
<dbReference type="SMART" id="SM00966">
    <property type="entry name" value="SpoVT_AbrB"/>
    <property type="match status" value="1"/>
</dbReference>
<dbReference type="SUPFAM" id="SSF89447">
    <property type="entry name" value="AbrB/MazE/MraZ-like"/>
    <property type="match status" value="1"/>
</dbReference>
<dbReference type="Proteomes" id="UP000199259">
    <property type="component" value="Unassembled WGS sequence"/>
</dbReference>
<gene>
    <name evidence="2" type="ORF">SAMN04488589_1050</name>
</gene>
<evidence type="ECO:0000313" key="3">
    <source>
        <dbReference type="Proteomes" id="UP000199259"/>
    </source>
</evidence>
<protein>
    <submittedName>
        <fullName evidence="2">Looped-hinge helix DNA binding domain-containing protein, AbrB family</fullName>
    </submittedName>
</protein>
<evidence type="ECO:0000313" key="2">
    <source>
        <dbReference type="EMBL" id="SDF66335.1"/>
    </source>
</evidence>
<dbReference type="PROSITE" id="PS51740">
    <property type="entry name" value="SPOVT_ABRB"/>
    <property type="match status" value="1"/>
</dbReference>
<comment type="caution">
    <text evidence="2">The sequence shown here is derived from an EMBL/GenBank/DDBJ whole genome shotgun (WGS) entry which is preliminary data.</text>
</comment>
<evidence type="ECO:0000259" key="1">
    <source>
        <dbReference type="PROSITE" id="PS51740"/>
    </source>
</evidence>
<accession>A0A7Z7AVR8</accession>
<name>A0A7Z7AVR8_9EURY</name>
<proteinExistence type="predicted"/>
<sequence>MSVIDIRTATITSKGQIVIPSAMRKGLFEVGNKVAVIAKKDRIEIRPLDDIETRMDTAIASEKALSKLWDTPEEDEAWNYL</sequence>
<dbReference type="AlphaFoldDB" id="A0A7Z7AVR8"/>
<dbReference type="Pfam" id="PF04014">
    <property type="entry name" value="MazE_antitoxin"/>
    <property type="match status" value="1"/>
</dbReference>
<dbReference type="EMBL" id="FNCA01000003">
    <property type="protein sequence ID" value="SDF66335.1"/>
    <property type="molecule type" value="Genomic_DNA"/>
</dbReference>
<feature type="domain" description="SpoVT-AbrB" evidence="1">
    <location>
        <begin position="6"/>
        <end position="50"/>
    </location>
</feature>
<organism evidence="2 3">
    <name type="scientific">Methanolobus vulcani</name>
    <dbReference type="NCBI Taxonomy" id="38026"/>
    <lineage>
        <taxon>Archaea</taxon>
        <taxon>Methanobacteriati</taxon>
        <taxon>Methanobacteriota</taxon>
        <taxon>Stenosarchaea group</taxon>
        <taxon>Methanomicrobia</taxon>
        <taxon>Methanosarcinales</taxon>
        <taxon>Methanosarcinaceae</taxon>
        <taxon>Methanolobus</taxon>
    </lineage>
</organism>
<dbReference type="GO" id="GO:0003677">
    <property type="term" value="F:DNA binding"/>
    <property type="evidence" value="ECO:0007669"/>
    <property type="project" value="InterPro"/>
</dbReference>
<dbReference type="OrthoDB" id="30861at2157"/>
<dbReference type="InterPro" id="IPR007159">
    <property type="entry name" value="SpoVT-AbrB_dom"/>
</dbReference>
<dbReference type="InterPro" id="IPR037914">
    <property type="entry name" value="SpoVT-AbrB_sf"/>
</dbReference>
<dbReference type="NCBIfam" id="TIGR01439">
    <property type="entry name" value="lp_hng_hel_AbrB"/>
    <property type="match status" value="1"/>
</dbReference>